<organism evidence="4 5">
    <name type="scientific">Phaeobacter gallaeciensis</name>
    <dbReference type="NCBI Taxonomy" id="60890"/>
    <lineage>
        <taxon>Bacteria</taxon>
        <taxon>Pseudomonadati</taxon>
        <taxon>Pseudomonadota</taxon>
        <taxon>Alphaproteobacteria</taxon>
        <taxon>Rhodobacterales</taxon>
        <taxon>Roseobacteraceae</taxon>
        <taxon>Phaeobacter</taxon>
    </lineage>
</organism>
<dbReference type="AlphaFoldDB" id="A0A1B0ZUK6"/>
<keyword evidence="2" id="KW-0012">Acyltransferase</keyword>
<reference evidence="4 5" key="1">
    <citation type="submission" date="2016-04" db="EMBL/GenBank/DDBJ databases">
        <authorList>
            <person name="Evans L.H."/>
            <person name="Alamgir A."/>
            <person name="Owens N."/>
            <person name="Weber N.D."/>
            <person name="Virtaneva K."/>
            <person name="Barbian K."/>
            <person name="Babar A."/>
            <person name="Rosenke K."/>
        </authorList>
    </citation>
    <scope>NUCLEOTIDE SEQUENCE [LARGE SCALE GENOMIC DNA]</scope>
    <source>
        <strain evidence="4 5">JL2886</strain>
    </source>
</reference>
<evidence type="ECO:0000259" key="3">
    <source>
        <dbReference type="PROSITE" id="PS51186"/>
    </source>
</evidence>
<evidence type="ECO:0000256" key="2">
    <source>
        <dbReference type="ARBA" id="ARBA00023315"/>
    </source>
</evidence>
<proteinExistence type="predicted"/>
<dbReference type="PROSITE" id="PS51186">
    <property type="entry name" value="GNAT"/>
    <property type="match status" value="1"/>
</dbReference>
<dbReference type="GO" id="GO:0016747">
    <property type="term" value="F:acyltransferase activity, transferring groups other than amino-acyl groups"/>
    <property type="evidence" value="ECO:0007669"/>
    <property type="project" value="InterPro"/>
</dbReference>
<dbReference type="PANTHER" id="PTHR43877">
    <property type="entry name" value="AMINOALKYLPHOSPHONATE N-ACETYLTRANSFERASE-RELATED-RELATED"/>
    <property type="match status" value="1"/>
</dbReference>
<sequence length="151" mass="16416">MSLELRPARPTDAGTIGDILHRFAAETPWMPELYSGAEAISFCGVMIDRGWVTVAEEDARVLGFVARDGAEICALYLAPEARGQGIGKRLLDAAKGACGHLHLWTFEANSGAQRFYLREGFTETARSDGARNDEGLPDISYAWRAAKQEAA</sequence>
<accession>A0A1B0ZUK6</accession>
<feature type="domain" description="N-acetyltransferase" evidence="3">
    <location>
        <begin position="3"/>
        <end position="146"/>
    </location>
</feature>
<dbReference type="InterPro" id="IPR050832">
    <property type="entry name" value="Bact_Acetyltransf"/>
</dbReference>
<dbReference type="CDD" id="cd04301">
    <property type="entry name" value="NAT_SF"/>
    <property type="match status" value="1"/>
</dbReference>
<keyword evidence="5" id="KW-1185">Reference proteome</keyword>
<keyword evidence="1 4" id="KW-0808">Transferase</keyword>
<dbReference type="PATRIC" id="fig|60890.4.peg.2931"/>
<evidence type="ECO:0000313" key="4">
    <source>
        <dbReference type="EMBL" id="ANP37893.1"/>
    </source>
</evidence>
<dbReference type="Gene3D" id="3.40.630.30">
    <property type="match status" value="1"/>
</dbReference>
<name>A0A1B0ZUK6_9RHOB</name>
<dbReference type="OrthoDB" id="9797417at2"/>
<dbReference type="Proteomes" id="UP000092565">
    <property type="component" value="Chromosome"/>
</dbReference>
<protein>
    <submittedName>
        <fullName evidence="4">GCN5 family acetyltransferase</fullName>
    </submittedName>
</protein>
<evidence type="ECO:0000313" key="5">
    <source>
        <dbReference type="Proteomes" id="UP000092565"/>
    </source>
</evidence>
<dbReference type="RefSeq" id="WP_065272645.1">
    <property type="nucleotide sequence ID" value="NZ_CP015124.1"/>
</dbReference>
<dbReference type="InterPro" id="IPR000182">
    <property type="entry name" value="GNAT_dom"/>
</dbReference>
<evidence type="ECO:0000256" key="1">
    <source>
        <dbReference type="ARBA" id="ARBA00022679"/>
    </source>
</evidence>
<dbReference type="Pfam" id="PF13508">
    <property type="entry name" value="Acetyltransf_7"/>
    <property type="match status" value="1"/>
</dbReference>
<dbReference type="InterPro" id="IPR016181">
    <property type="entry name" value="Acyl_CoA_acyltransferase"/>
</dbReference>
<gene>
    <name evidence="4" type="ORF">JL2886_03007</name>
</gene>
<dbReference type="SUPFAM" id="SSF55729">
    <property type="entry name" value="Acyl-CoA N-acyltransferases (Nat)"/>
    <property type="match status" value="1"/>
</dbReference>
<dbReference type="EMBL" id="CP015124">
    <property type="protein sequence ID" value="ANP37893.1"/>
    <property type="molecule type" value="Genomic_DNA"/>
</dbReference>